<comment type="caution">
    <text evidence="2">The sequence shown here is derived from an EMBL/GenBank/DDBJ whole genome shotgun (WGS) entry which is preliminary data.</text>
</comment>
<proteinExistence type="predicted"/>
<keyword evidence="3" id="KW-1185">Reference proteome</keyword>
<evidence type="ECO:0000313" key="3">
    <source>
        <dbReference type="Proteomes" id="UP001583172"/>
    </source>
</evidence>
<reference evidence="2 3" key="1">
    <citation type="journal article" date="2024" name="Commun. Biol.">
        <title>Comparative genomic analysis of thermophilic fungi reveals convergent evolutionary adaptations and gene losses.</title>
        <authorList>
            <person name="Steindorff A.S."/>
            <person name="Aguilar-Pontes M.V."/>
            <person name="Robinson A.J."/>
            <person name="Andreopoulos B."/>
            <person name="LaButti K."/>
            <person name="Kuo A."/>
            <person name="Mondo S."/>
            <person name="Riley R."/>
            <person name="Otillar R."/>
            <person name="Haridas S."/>
            <person name="Lipzen A."/>
            <person name="Grimwood J."/>
            <person name="Schmutz J."/>
            <person name="Clum A."/>
            <person name="Reid I.D."/>
            <person name="Moisan M.C."/>
            <person name="Butler G."/>
            <person name="Nguyen T.T.M."/>
            <person name="Dewar K."/>
            <person name="Conant G."/>
            <person name="Drula E."/>
            <person name="Henrissat B."/>
            <person name="Hansel C."/>
            <person name="Singer S."/>
            <person name="Hutchinson M.I."/>
            <person name="de Vries R.P."/>
            <person name="Natvig D.O."/>
            <person name="Powell A.J."/>
            <person name="Tsang A."/>
            <person name="Grigoriev I.V."/>
        </authorList>
    </citation>
    <scope>NUCLEOTIDE SEQUENCE [LARGE SCALE GENOMIC DNA]</scope>
    <source>
        <strain evidence="2 3">CBS 620.91</strain>
    </source>
</reference>
<dbReference type="EMBL" id="JAZGSY010000225">
    <property type="protein sequence ID" value="KAL1838278.1"/>
    <property type="molecule type" value="Genomic_DNA"/>
</dbReference>
<feature type="signal peptide" evidence="1">
    <location>
        <begin position="1"/>
        <end position="17"/>
    </location>
</feature>
<accession>A0ABR3VAV1</accession>
<dbReference type="Proteomes" id="UP001583172">
    <property type="component" value="Unassembled WGS sequence"/>
</dbReference>
<feature type="chain" id="PRO_5046932891" evidence="1">
    <location>
        <begin position="18"/>
        <end position="116"/>
    </location>
</feature>
<protein>
    <submittedName>
        <fullName evidence="2">Uncharacterized protein</fullName>
    </submittedName>
</protein>
<keyword evidence="1" id="KW-0732">Signal</keyword>
<sequence length="116" mass="12195">MHYSPISLLVATTGALAAAVPVAEWSQKPLVSLATVSNMTRHDMSCAETYGAGWKQCGNITSKKCYNPGLGHSCCGVDNSYCTKGTWCAPVAGFCCLNSEDLKACARNAGFKLPGK</sequence>
<evidence type="ECO:0000256" key="1">
    <source>
        <dbReference type="SAM" id="SignalP"/>
    </source>
</evidence>
<evidence type="ECO:0000313" key="2">
    <source>
        <dbReference type="EMBL" id="KAL1838278.1"/>
    </source>
</evidence>
<organism evidence="2 3">
    <name type="scientific">Humicola insolens</name>
    <name type="common">Soft-rot fungus</name>
    <dbReference type="NCBI Taxonomy" id="85995"/>
    <lineage>
        <taxon>Eukaryota</taxon>
        <taxon>Fungi</taxon>
        <taxon>Dikarya</taxon>
        <taxon>Ascomycota</taxon>
        <taxon>Pezizomycotina</taxon>
        <taxon>Sordariomycetes</taxon>
        <taxon>Sordariomycetidae</taxon>
        <taxon>Sordariales</taxon>
        <taxon>Chaetomiaceae</taxon>
        <taxon>Mycothermus</taxon>
    </lineage>
</organism>
<gene>
    <name evidence="2" type="ORF">VTJ49DRAFT_2849</name>
</gene>
<name>A0ABR3VAV1_HUMIN</name>